<dbReference type="SUPFAM" id="SSF53098">
    <property type="entry name" value="Ribonuclease H-like"/>
    <property type="match status" value="1"/>
</dbReference>
<dbReference type="SMART" id="SM00355">
    <property type="entry name" value="ZnF_C2H2"/>
    <property type="match status" value="2"/>
</dbReference>
<dbReference type="Gene3D" id="3.30.420.10">
    <property type="entry name" value="Ribonuclease H-like superfamily/Ribonuclease H"/>
    <property type="match status" value="1"/>
</dbReference>
<dbReference type="GeneID" id="20646823"/>
<dbReference type="RefSeq" id="XP_009530066.1">
    <property type="nucleotide sequence ID" value="XM_009531771.1"/>
</dbReference>
<dbReference type="InterPro" id="IPR013087">
    <property type="entry name" value="Znf_C2H2_type"/>
</dbReference>
<feature type="compositionally biased region" description="Low complexity" evidence="2">
    <location>
        <begin position="745"/>
        <end position="754"/>
    </location>
</feature>
<dbReference type="PROSITE" id="PS50157">
    <property type="entry name" value="ZINC_FINGER_C2H2_2"/>
    <property type="match status" value="1"/>
</dbReference>
<dbReference type="PROSITE" id="PS50879">
    <property type="entry name" value="RNASE_H_1"/>
    <property type="match status" value="1"/>
</dbReference>
<dbReference type="GO" id="GO:0008270">
    <property type="term" value="F:zinc ion binding"/>
    <property type="evidence" value="ECO:0007669"/>
    <property type="project" value="UniProtKB-KW"/>
</dbReference>
<proteinExistence type="predicted"/>
<organism evidence="5 6">
    <name type="scientific">Phytophthora sojae (strain P6497)</name>
    <name type="common">Soybean stem and root rot agent</name>
    <name type="synonym">Phytophthora megasperma f. sp. glycines</name>
    <dbReference type="NCBI Taxonomy" id="1094619"/>
    <lineage>
        <taxon>Eukaryota</taxon>
        <taxon>Sar</taxon>
        <taxon>Stramenopiles</taxon>
        <taxon>Oomycota</taxon>
        <taxon>Peronosporomycetes</taxon>
        <taxon>Peronosporales</taxon>
        <taxon>Peronosporaceae</taxon>
        <taxon>Phytophthora</taxon>
    </lineage>
</organism>
<dbReference type="InterPro" id="IPR036397">
    <property type="entry name" value="RNaseH_sf"/>
</dbReference>
<dbReference type="GO" id="GO:0003676">
    <property type="term" value="F:nucleic acid binding"/>
    <property type="evidence" value="ECO:0007669"/>
    <property type="project" value="InterPro"/>
</dbReference>
<dbReference type="KEGG" id="psoj:PHYSODRAFT_334511"/>
<feature type="region of interest" description="Disordered" evidence="2">
    <location>
        <begin position="64"/>
        <end position="320"/>
    </location>
</feature>
<evidence type="ECO:0000259" key="4">
    <source>
        <dbReference type="PROSITE" id="PS50879"/>
    </source>
</evidence>
<reference evidence="5 6" key="1">
    <citation type="journal article" date="2006" name="Science">
        <title>Phytophthora genome sequences uncover evolutionary origins and mechanisms of pathogenesis.</title>
        <authorList>
            <person name="Tyler B.M."/>
            <person name="Tripathy S."/>
            <person name="Zhang X."/>
            <person name="Dehal P."/>
            <person name="Jiang R.H."/>
            <person name="Aerts A."/>
            <person name="Arredondo F.D."/>
            <person name="Baxter L."/>
            <person name="Bensasson D."/>
            <person name="Beynon J.L."/>
            <person name="Chapman J."/>
            <person name="Damasceno C.M."/>
            <person name="Dorrance A.E."/>
            <person name="Dou D."/>
            <person name="Dickerman A.W."/>
            <person name="Dubchak I.L."/>
            <person name="Garbelotto M."/>
            <person name="Gijzen M."/>
            <person name="Gordon S.G."/>
            <person name="Govers F."/>
            <person name="Grunwald N.J."/>
            <person name="Huang W."/>
            <person name="Ivors K.L."/>
            <person name="Jones R.W."/>
            <person name="Kamoun S."/>
            <person name="Krampis K."/>
            <person name="Lamour K.H."/>
            <person name="Lee M.K."/>
            <person name="McDonald W.H."/>
            <person name="Medina M."/>
            <person name="Meijer H.J."/>
            <person name="Nordberg E.K."/>
            <person name="Maclean D.J."/>
            <person name="Ospina-Giraldo M.D."/>
            <person name="Morris P.F."/>
            <person name="Phuntumart V."/>
            <person name="Putnam N.H."/>
            <person name="Rash S."/>
            <person name="Rose J.K."/>
            <person name="Sakihama Y."/>
            <person name="Salamov A.A."/>
            <person name="Savidor A."/>
            <person name="Scheuring C.F."/>
            <person name="Smith B.M."/>
            <person name="Sobral B.W."/>
            <person name="Terry A."/>
            <person name="Torto-Alalibo T.A."/>
            <person name="Win J."/>
            <person name="Xu Z."/>
            <person name="Zhang H."/>
            <person name="Grigoriev I.V."/>
            <person name="Rokhsar D.S."/>
            <person name="Boore J.L."/>
        </authorList>
    </citation>
    <scope>NUCLEOTIDE SEQUENCE [LARGE SCALE GENOMIC DNA]</scope>
    <source>
        <strain evidence="5 6">P6497</strain>
    </source>
</reference>
<keyword evidence="6" id="KW-1185">Reference proteome</keyword>
<dbReference type="InterPro" id="IPR012337">
    <property type="entry name" value="RNaseH-like_sf"/>
</dbReference>
<dbReference type="EMBL" id="JH159155">
    <property type="protein sequence ID" value="EGZ16317.1"/>
    <property type="molecule type" value="Genomic_DNA"/>
</dbReference>
<feature type="compositionally biased region" description="Low complexity" evidence="2">
    <location>
        <begin position="105"/>
        <end position="121"/>
    </location>
</feature>
<feature type="compositionally biased region" description="Basic residues" evidence="2">
    <location>
        <begin position="441"/>
        <end position="450"/>
    </location>
</feature>
<dbReference type="STRING" id="1094619.G4ZPK5"/>
<gene>
    <name evidence="5" type="ORF">PHYSODRAFT_334511</name>
</gene>
<dbReference type="OMA" id="DDANGEW"/>
<feature type="compositionally biased region" description="Low complexity" evidence="2">
    <location>
        <begin position="215"/>
        <end position="226"/>
    </location>
</feature>
<dbReference type="AlphaFoldDB" id="G4ZPK5"/>
<dbReference type="Proteomes" id="UP000002640">
    <property type="component" value="Unassembled WGS sequence"/>
</dbReference>
<feature type="region of interest" description="Disordered" evidence="2">
    <location>
        <begin position="606"/>
        <end position="645"/>
    </location>
</feature>
<accession>G4ZPK5</accession>
<feature type="region of interest" description="Disordered" evidence="2">
    <location>
        <begin position="1"/>
        <end position="30"/>
    </location>
</feature>
<dbReference type="SMR" id="G4ZPK5"/>
<feature type="domain" description="C2H2-type" evidence="3">
    <location>
        <begin position="364"/>
        <end position="392"/>
    </location>
</feature>
<dbReference type="InterPro" id="IPR002156">
    <property type="entry name" value="RNaseH_domain"/>
</dbReference>
<dbReference type="InParanoid" id="G4ZPK5"/>
<protein>
    <submittedName>
        <fullName evidence="5">Uncharacterized protein</fullName>
    </submittedName>
</protein>
<feature type="compositionally biased region" description="Low complexity" evidence="2">
    <location>
        <begin position="19"/>
        <end position="30"/>
    </location>
</feature>
<evidence type="ECO:0000313" key="6">
    <source>
        <dbReference type="Proteomes" id="UP000002640"/>
    </source>
</evidence>
<name>G4ZPK5_PHYSP</name>
<feature type="compositionally biased region" description="Acidic residues" evidence="2">
    <location>
        <begin position="276"/>
        <end position="287"/>
    </location>
</feature>
<keyword evidence="1" id="KW-0479">Metal-binding</keyword>
<sequence>MRFWWPDWQPRERSPSTDSECSTASHSSLASDASFYSAASDGAGAAELADVRAGADPLGLRLRIGDPPAPVLGSAGAENGPGDPPRAAPLLGTGEELAGATSGTGPRPAAPIAPIAGPRAGPSGGQAEARSAASTSRRFAATASRRGPADRPPGGTGPRSLGRTMPGSRASRAPRGTVATAEEHGLEDAALRRGGRSDGSCAAPTPATDPHARRLAAQDPAAAAPPLLAPPLPPSDVGRPGRAAGRLPVSGAPAAATARAPTGSQGPDDLRRAQDDDGDGDDADGQDDPAAATKPRPDPASVLPRPGRAGGRLADMPTPGAAPAATAAAIAEAAVAADAAARTADQVAAQEPVQTTYAHSATEFKCSVCAYVAGNLATLVAHRRSAHRGTRFSDIFDSGCACSLVFHSRMAATSHALACAQRASQAAPSPAEAMDVDQGRVRPRQRRPSPRRPSERRPDGKRRRLNSEDDADAQKPAEHLQLADEDGVEDPPQAHKPYAASALSAPVLAVYVHNAERFTCTLCTFTAASFSSLQRHRTTRHRRAVFQDKFLAGCACGTPFASRPAAAKHAQACAGRSTALPATALPVAGTSSPTAAAANATVAAATVTPDSPQPATPELAASPPLASPTHPEVVEVPEQPSQGRWGPALPRALVAERVAARLGAIPAPRWEPPLPRELVSTRIAARLGEVPAPRWGPPLPRRMVASRIAARLLPPEPTADGETKEDTSADGADLTARDANQEDNPAAAPDRTATAAAMDVDSGTAGEWLLRFDGACRANPGPGGAGAALFKPDGSVVWTCSHYMPSSSETNNTAEYSALLLEAPRPRGRVLRPCTPCRAAHERPGILA</sequence>
<evidence type="ECO:0000256" key="2">
    <source>
        <dbReference type="SAM" id="MobiDB-lite"/>
    </source>
</evidence>
<feature type="compositionally biased region" description="Low complexity" evidence="2">
    <location>
        <begin position="606"/>
        <end position="631"/>
    </location>
</feature>
<feature type="compositionally biased region" description="Low complexity" evidence="2">
    <location>
        <begin position="129"/>
        <end position="146"/>
    </location>
</feature>
<feature type="region of interest" description="Disordered" evidence="2">
    <location>
        <begin position="426"/>
        <end position="477"/>
    </location>
</feature>
<evidence type="ECO:0000313" key="5">
    <source>
        <dbReference type="EMBL" id="EGZ16317.1"/>
    </source>
</evidence>
<feature type="compositionally biased region" description="Low complexity" evidence="2">
    <location>
        <begin position="252"/>
        <end position="262"/>
    </location>
</feature>
<feature type="compositionally biased region" description="Basic and acidic residues" evidence="2">
    <location>
        <begin position="181"/>
        <end position="191"/>
    </location>
</feature>
<feature type="region of interest" description="Disordered" evidence="2">
    <location>
        <begin position="735"/>
        <end position="754"/>
    </location>
</feature>
<keyword evidence="1" id="KW-0863">Zinc-finger</keyword>
<evidence type="ECO:0000259" key="3">
    <source>
        <dbReference type="PROSITE" id="PS50157"/>
    </source>
</evidence>
<dbReference type="GO" id="GO:0004523">
    <property type="term" value="F:RNA-DNA hybrid ribonuclease activity"/>
    <property type="evidence" value="ECO:0007669"/>
    <property type="project" value="InterPro"/>
</dbReference>
<feature type="domain" description="RNase H type-1" evidence="4">
    <location>
        <begin position="764"/>
        <end position="848"/>
    </location>
</feature>
<evidence type="ECO:0000256" key="1">
    <source>
        <dbReference type="PROSITE-ProRule" id="PRU00042"/>
    </source>
</evidence>
<keyword evidence="1" id="KW-0862">Zinc</keyword>